<dbReference type="Proteomes" id="UP000030151">
    <property type="component" value="Unassembled WGS sequence"/>
</dbReference>
<evidence type="ECO:0000256" key="1">
    <source>
        <dbReference type="SAM" id="MobiDB-lite"/>
    </source>
</evidence>
<dbReference type="PANTHER" id="PTHR24148:SF64">
    <property type="entry name" value="HETEROKARYON INCOMPATIBILITY DOMAIN-CONTAINING PROTEIN"/>
    <property type="match status" value="1"/>
</dbReference>
<accession>A0A014MYH7</accession>
<dbReference type="PANTHER" id="PTHR24148">
    <property type="entry name" value="ANKYRIN REPEAT DOMAIN-CONTAINING PROTEIN 39 HOMOLOG-RELATED"/>
    <property type="match status" value="1"/>
</dbReference>
<gene>
    <name evidence="3" type="ORF">X797_009733</name>
</gene>
<proteinExistence type="predicted"/>
<sequence>MATTVLSSPTTISAHASSPSRIDEPYASRPLEAAADGIRLVTIDPELTPDGLLSCQLQTTTFARRPRYETLSYRWGDESCRRSIVVDGAELYVTANLFEALQYFRTHARRAALWIDAICINQRDTPERSSQLRIMPHIYARAESTLVWLGGRYINLPIDLGPDSPGAEPNADIRDRVMADAYWQRVWILQEIGKARRIHLCFGREPAEWDAFISWIRQHNGADQDDGVGPLRLDRLRRHKYDGSCSLRQLLENHASALSKDPRDKIYGLVGLSTDGRGFPMDYSKTLLEVWCDTMHFMSRHELLPSDCDARVRFCRLVRDLLGGEAALGSVGGVVQLRNDAGDESFHDSHGRAPAGPLALSALSFFAEVYGVVVSLGPSASELLSSLDLVDAWEAELQRLYRGDLDSAHMENDGLMRRILDSPDGRLVALSGFQNHRVVFHGPEMYGAYWPFMHRRSPGPPPGLQGAWAHETATPDEPRLAMLKMSAAPWGQTPCKLAFVPPDTRQGDLVCRVDGHPMKRVVVRPAPEDHSNDVRMHICGTALTVRDVLADGGFDDGSVHMSYKLDLMMDARTLYALIFGNHDERLETLLETLQVK</sequence>
<dbReference type="InterPro" id="IPR010730">
    <property type="entry name" value="HET"/>
</dbReference>
<organism evidence="3 4">
    <name type="scientific">Metarhizium robertsii</name>
    <dbReference type="NCBI Taxonomy" id="568076"/>
    <lineage>
        <taxon>Eukaryota</taxon>
        <taxon>Fungi</taxon>
        <taxon>Dikarya</taxon>
        <taxon>Ascomycota</taxon>
        <taxon>Pezizomycotina</taxon>
        <taxon>Sordariomycetes</taxon>
        <taxon>Hypocreomycetidae</taxon>
        <taxon>Hypocreales</taxon>
        <taxon>Clavicipitaceae</taxon>
        <taxon>Metarhizium</taxon>
    </lineage>
</organism>
<protein>
    <submittedName>
        <fullName evidence="3">Heterokaryon incompatibility protein</fullName>
    </submittedName>
</protein>
<dbReference type="Pfam" id="PF06985">
    <property type="entry name" value="HET"/>
    <property type="match status" value="1"/>
</dbReference>
<dbReference type="OrthoDB" id="1470350at2759"/>
<feature type="region of interest" description="Disordered" evidence="1">
    <location>
        <begin position="1"/>
        <end position="25"/>
    </location>
</feature>
<feature type="compositionally biased region" description="Polar residues" evidence="1">
    <location>
        <begin position="1"/>
        <end position="20"/>
    </location>
</feature>
<dbReference type="InterPro" id="IPR052895">
    <property type="entry name" value="HetReg/Transcr_Mod"/>
</dbReference>
<dbReference type="HOGENOM" id="CLU_004184_11_0_1"/>
<evidence type="ECO:0000313" key="4">
    <source>
        <dbReference type="Proteomes" id="UP000030151"/>
    </source>
</evidence>
<dbReference type="AlphaFoldDB" id="A0A014MYH7"/>
<evidence type="ECO:0000313" key="3">
    <source>
        <dbReference type="EMBL" id="EXU97116.1"/>
    </source>
</evidence>
<name>A0A014MYH7_9HYPO</name>
<evidence type="ECO:0000259" key="2">
    <source>
        <dbReference type="Pfam" id="PF06985"/>
    </source>
</evidence>
<dbReference type="eggNOG" id="ENOG502SUZ5">
    <property type="taxonomic scope" value="Eukaryota"/>
</dbReference>
<comment type="caution">
    <text evidence="3">The sequence shown here is derived from an EMBL/GenBank/DDBJ whole genome shotgun (WGS) entry which is preliminary data.</text>
</comment>
<feature type="domain" description="Heterokaryon incompatibility" evidence="2">
    <location>
        <begin position="68"/>
        <end position="191"/>
    </location>
</feature>
<dbReference type="EMBL" id="JELW01000040">
    <property type="protein sequence ID" value="EXU97116.1"/>
    <property type="molecule type" value="Genomic_DNA"/>
</dbReference>
<reference evidence="3 4" key="1">
    <citation type="submission" date="2014-02" db="EMBL/GenBank/DDBJ databases">
        <title>The genome sequence of the entomopathogenic fungus Metarhizium robertsii ARSEF 2575.</title>
        <authorList>
            <person name="Giuliano Garisto Donzelli B."/>
            <person name="Roe B.A."/>
            <person name="Macmil S.L."/>
            <person name="Krasnoff S.B."/>
            <person name="Gibson D.M."/>
        </authorList>
    </citation>
    <scope>NUCLEOTIDE SEQUENCE [LARGE SCALE GENOMIC DNA]</scope>
    <source>
        <strain evidence="3 4">ARSEF 2575</strain>
    </source>
</reference>